<dbReference type="STRING" id="454130.A0A0U5GL36"/>
<dbReference type="AlphaFoldDB" id="A0A0U5GL36"/>
<feature type="transmembrane region" description="Helical" evidence="6">
    <location>
        <begin position="432"/>
        <end position="450"/>
    </location>
</feature>
<evidence type="ECO:0000256" key="3">
    <source>
        <dbReference type="ARBA" id="ARBA00022989"/>
    </source>
</evidence>
<accession>A0A0U5GL36</accession>
<reference evidence="8" key="1">
    <citation type="journal article" date="2016" name="Genome Announc.">
        <title>Draft genome sequences of fungus Aspergillus calidoustus.</title>
        <authorList>
            <person name="Horn F."/>
            <person name="Linde J."/>
            <person name="Mattern D.J."/>
            <person name="Walther G."/>
            <person name="Guthke R."/>
            <person name="Scherlach K."/>
            <person name="Martin K."/>
            <person name="Brakhage A.A."/>
            <person name="Petzke L."/>
            <person name="Valiante V."/>
        </authorList>
    </citation>
    <scope>NUCLEOTIDE SEQUENCE [LARGE SCALE GENOMIC DNA]</scope>
    <source>
        <strain evidence="8">SF006504</strain>
    </source>
</reference>
<dbReference type="InterPro" id="IPR045863">
    <property type="entry name" value="CorA_TM1_TM2"/>
</dbReference>
<feature type="transmembrane region" description="Helical" evidence="6">
    <location>
        <begin position="636"/>
        <end position="660"/>
    </location>
</feature>
<dbReference type="PANTHER" id="PTHR47685">
    <property type="entry name" value="MAGNESIUM TRANSPORT PROTEIN CORA"/>
    <property type="match status" value="1"/>
</dbReference>
<evidence type="ECO:0000256" key="4">
    <source>
        <dbReference type="ARBA" id="ARBA00023136"/>
    </source>
</evidence>
<feature type="transmembrane region" description="Helical" evidence="6">
    <location>
        <begin position="598"/>
        <end position="624"/>
    </location>
</feature>
<feature type="region of interest" description="Disordered" evidence="5">
    <location>
        <begin position="1"/>
        <end position="21"/>
    </location>
</feature>
<keyword evidence="4 6" id="KW-0472">Membrane</keyword>
<dbReference type="Proteomes" id="UP000054771">
    <property type="component" value="Unassembled WGS sequence"/>
</dbReference>
<dbReference type="EMBL" id="CDMC01000029">
    <property type="protein sequence ID" value="CEL11672.1"/>
    <property type="molecule type" value="Genomic_DNA"/>
</dbReference>
<proteinExistence type="predicted"/>
<dbReference type="GO" id="GO:0046873">
    <property type="term" value="F:metal ion transmembrane transporter activity"/>
    <property type="evidence" value="ECO:0007669"/>
    <property type="project" value="InterPro"/>
</dbReference>
<sequence length="705" mass="80532">MSLFDHADDDTEPSFALPNIGSEAVPSAKESVAEQIRDIIEALKEIRSQLADQNKYLDVLAEKYIKPATPQLPRIVYIDDEEWIDRLQPLQEEWHRSLIPDEERMEFLKDRFIEQLREPEGLDALLEISVPLSTDRARDPASQGSLETLAAAWPVYQEPPPEIGLRIMFENNDAWADFDTFFACCLRQHRQSDHDSVHLQHPFLRSVEMHEFGYDNEASTVVGSYSVLQSDNSLVRKQECWDLPTPSLRRPWSGRICGRIIIIDLYRLRFIPVQTVAFVLWQLDSFGAQHRLYYNMQPGQLCLSAFMSSWERQESPRCFVLPEVAVLCLCFQVRWMKSGTCDLSDNRITHGVFLERDKGDIPSAQGTGSRDMNIREDRLGFAMITTVDRPLPLYTLINLTGDVTFQYLKTPRDCLDRIIQSRPARSYLTDNLTGLGMFLIFLSSTLAWLAGDWVRFLDEVDRTVHTSLAQMTREKRQALMFDDDFSKSDQYFAVLQTLHMCTDWITGTLRDFRELCQRLEPVFEHAPDHVRVDKEALAALCDAVVADSELHLQPLLDRIERKVEEVKGLRDGLFNATSVKEASKGTRLAENSRRQNRYVLVFTVATVFFLPMGFVTSFFGMHLFDPDNDDPSSSQIPFIITFVVLSIATYVIATGALFAVREDQWVKTTLASWKLVAASLGFQAPSGSKILDILNRKKATNEASV</sequence>
<name>A0A0U5GL36_ASPCI</name>
<evidence type="ECO:0000313" key="7">
    <source>
        <dbReference type="EMBL" id="CEL11672.1"/>
    </source>
</evidence>
<keyword evidence="8" id="KW-1185">Reference proteome</keyword>
<dbReference type="GO" id="GO:0016020">
    <property type="term" value="C:membrane"/>
    <property type="evidence" value="ECO:0007669"/>
    <property type="project" value="UniProtKB-SubCell"/>
</dbReference>
<keyword evidence="2 6" id="KW-0812">Transmembrane</keyword>
<evidence type="ECO:0000256" key="5">
    <source>
        <dbReference type="SAM" id="MobiDB-lite"/>
    </source>
</evidence>
<evidence type="ECO:0000256" key="2">
    <source>
        <dbReference type="ARBA" id="ARBA00022692"/>
    </source>
</evidence>
<dbReference type="Pfam" id="PF01544">
    <property type="entry name" value="CorA"/>
    <property type="match status" value="1"/>
</dbReference>
<dbReference type="InterPro" id="IPR002523">
    <property type="entry name" value="MgTranspt_CorA/ZnTranspt_ZntB"/>
</dbReference>
<organism evidence="7 8">
    <name type="scientific">Aspergillus calidoustus</name>
    <dbReference type="NCBI Taxonomy" id="454130"/>
    <lineage>
        <taxon>Eukaryota</taxon>
        <taxon>Fungi</taxon>
        <taxon>Dikarya</taxon>
        <taxon>Ascomycota</taxon>
        <taxon>Pezizomycotina</taxon>
        <taxon>Eurotiomycetes</taxon>
        <taxon>Eurotiomycetidae</taxon>
        <taxon>Eurotiales</taxon>
        <taxon>Aspergillaceae</taxon>
        <taxon>Aspergillus</taxon>
        <taxon>Aspergillus subgen. Nidulantes</taxon>
    </lineage>
</organism>
<evidence type="ECO:0000256" key="6">
    <source>
        <dbReference type="SAM" id="Phobius"/>
    </source>
</evidence>
<keyword evidence="3 6" id="KW-1133">Transmembrane helix</keyword>
<evidence type="ECO:0000313" key="8">
    <source>
        <dbReference type="Proteomes" id="UP000054771"/>
    </source>
</evidence>
<dbReference type="OrthoDB" id="4489052at2759"/>
<dbReference type="PANTHER" id="PTHR47685:SF1">
    <property type="entry name" value="MAGNESIUM TRANSPORT PROTEIN CORA"/>
    <property type="match status" value="1"/>
</dbReference>
<protein>
    <submittedName>
        <fullName evidence="7">Uncharacterized protein</fullName>
    </submittedName>
</protein>
<evidence type="ECO:0000256" key="1">
    <source>
        <dbReference type="ARBA" id="ARBA00004141"/>
    </source>
</evidence>
<dbReference type="Gene3D" id="1.20.58.340">
    <property type="entry name" value="Magnesium transport protein CorA, transmembrane region"/>
    <property type="match status" value="1"/>
</dbReference>
<comment type="subcellular location">
    <subcellularLocation>
        <location evidence="1">Membrane</location>
        <topology evidence="1">Multi-pass membrane protein</topology>
    </subcellularLocation>
</comment>
<dbReference type="SUPFAM" id="SSF144083">
    <property type="entry name" value="Magnesium transport protein CorA, transmembrane region"/>
    <property type="match status" value="1"/>
</dbReference>
<gene>
    <name evidence="7" type="ORF">ASPCAL14772</name>
</gene>
<dbReference type="InterPro" id="IPR050829">
    <property type="entry name" value="CorA_MIT"/>
</dbReference>